<feature type="transmembrane region" description="Helical" evidence="5">
    <location>
        <begin position="320"/>
        <end position="339"/>
    </location>
</feature>
<evidence type="ECO:0000313" key="7">
    <source>
        <dbReference type="EMBL" id="GAA1541757.1"/>
    </source>
</evidence>
<dbReference type="PRINTS" id="PR01036">
    <property type="entry name" value="TCRTETB"/>
</dbReference>
<feature type="transmembrane region" description="Helical" evidence="5">
    <location>
        <begin position="453"/>
        <end position="473"/>
    </location>
</feature>
<dbReference type="PROSITE" id="PS50850">
    <property type="entry name" value="MFS"/>
    <property type="match status" value="1"/>
</dbReference>
<organism evidence="7 8">
    <name type="scientific">Brevibacterium picturae</name>
    <dbReference type="NCBI Taxonomy" id="260553"/>
    <lineage>
        <taxon>Bacteria</taxon>
        <taxon>Bacillati</taxon>
        <taxon>Actinomycetota</taxon>
        <taxon>Actinomycetes</taxon>
        <taxon>Micrococcales</taxon>
        <taxon>Brevibacteriaceae</taxon>
        <taxon>Brevibacterium</taxon>
    </lineage>
</organism>
<dbReference type="EMBL" id="BAAALY010000006">
    <property type="protein sequence ID" value="GAA1541757.1"/>
    <property type="molecule type" value="Genomic_DNA"/>
</dbReference>
<dbReference type="InterPro" id="IPR020846">
    <property type="entry name" value="MFS_dom"/>
</dbReference>
<proteinExistence type="predicted"/>
<dbReference type="PANTHER" id="PTHR42718:SF42">
    <property type="entry name" value="EXPORT PROTEIN"/>
    <property type="match status" value="1"/>
</dbReference>
<dbReference type="Gene3D" id="1.20.1250.20">
    <property type="entry name" value="MFS general substrate transporter like domains"/>
    <property type="match status" value="1"/>
</dbReference>
<feature type="transmembrane region" description="Helical" evidence="5">
    <location>
        <begin position="42"/>
        <end position="60"/>
    </location>
</feature>
<keyword evidence="3 5" id="KW-1133">Transmembrane helix</keyword>
<evidence type="ECO:0000256" key="1">
    <source>
        <dbReference type="ARBA" id="ARBA00004651"/>
    </source>
</evidence>
<comment type="subcellular location">
    <subcellularLocation>
        <location evidence="1">Cell membrane</location>
        <topology evidence="1">Multi-pass membrane protein</topology>
    </subcellularLocation>
</comment>
<dbReference type="InterPro" id="IPR011701">
    <property type="entry name" value="MFS"/>
</dbReference>
<dbReference type="InterPro" id="IPR005829">
    <property type="entry name" value="Sugar_transporter_CS"/>
</dbReference>
<dbReference type="PANTHER" id="PTHR42718">
    <property type="entry name" value="MAJOR FACILITATOR SUPERFAMILY MULTIDRUG TRANSPORTER MFSC"/>
    <property type="match status" value="1"/>
</dbReference>
<reference evidence="7 8" key="1">
    <citation type="journal article" date="2019" name="Int. J. Syst. Evol. Microbiol.">
        <title>The Global Catalogue of Microorganisms (GCM) 10K type strain sequencing project: providing services to taxonomists for standard genome sequencing and annotation.</title>
        <authorList>
            <consortium name="The Broad Institute Genomics Platform"/>
            <consortium name="The Broad Institute Genome Sequencing Center for Infectious Disease"/>
            <person name="Wu L."/>
            <person name="Ma J."/>
        </authorList>
    </citation>
    <scope>NUCLEOTIDE SEQUENCE [LARGE SCALE GENOMIC DNA]</scope>
    <source>
        <strain evidence="7 8">JCM 13319</strain>
    </source>
</reference>
<name>A0ABN2BJA0_9MICO</name>
<evidence type="ECO:0000256" key="3">
    <source>
        <dbReference type="ARBA" id="ARBA00022989"/>
    </source>
</evidence>
<feature type="transmembrane region" description="Helical" evidence="5">
    <location>
        <begin position="345"/>
        <end position="371"/>
    </location>
</feature>
<dbReference type="PROSITE" id="PS00216">
    <property type="entry name" value="SUGAR_TRANSPORT_1"/>
    <property type="match status" value="1"/>
</dbReference>
<feature type="transmembrane region" description="Helical" evidence="5">
    <location>
        <begin position="154"/>
        <end position="175"/>
    </location>
</feature>
<keyword evidence="8" id="KW-1185">Reference proteome</keyword>
<feature type="transmembrane region" description="Helical" evidence="5">
    <location>
        <begin position="214"/>
        <end position="235"/>
    </location>
</feature>
<dbReference type="Pfam" id="PF07690">
    <property type="entry name" value="MFS_1"/>
    <property type="match status" value="1"/>
</dbReference>
<feature type="transmembrane region" description="Helical" evidence="5">
    <location>
        <begin position="93"/>
        <end position="115"/>
    </location>
</feature>
<dbReference type="SUPFAM" id="SSF103473">
    <property type="entry name" value="MFS general substrate transporter"/>
    <property type="match status" value="1"/>
</dbReference>
<protein>
    <submittedName>
        <fullName evidence="7">MFS transporter</fullName>
    </submittedName>
</protein>
<dbReference type="CDD" id="cd17321">
    <property type="entry name" value="MFS_MMR_MDR_like"/>
    <property type="match status" value="1"/>
</dbReference>
<feature type="domain" description="Major facilitator superfamily (MFS) profile" evidence="6">
    <location>
        <begin position="2"/>
        <end position="477"/>
    </location>
</feature>
<dbReference type="Gene3D" id="1.20.1720.10">
    <property type="entry name" value="Multidrug resistance protein D"/>
    <property type="match status" value="1"/>
</dbReference>
<dbReference type="Proteomes" id="UP001501791">
    <property type="component" value="Unassembled WGS sequence"/>
</dbReference>
<feature type="transmembrane region" description="Helical" evidence="5">
    <location>
        <begin position="289"/>
        <end position="308"/>
    </location>
</feature>
<dbReference type="InterPro" id="IPR036259">
    <property type="entry name" value="MFS_trans_sf"/>
</dbReference>
<evidence type="ECO:0000313" key="8">
    <source>
        <dbReference type="Proteomes" id="UP001501791"/>
    </source>
</evidence>
<gene>
    <name evidence="7" type="ORF">GCM10009691_15570</name>
</gene>
<evidence type="ECO:0000256" key="5">
    <source>
        <dbReference type="SAM" id="Phobius"/>
    </source>
</evidence>
<evidence type="ECO:0000256" key="2">
    <source>
        <dbReference type="ARBA" id="ARBA00022692"/>
    </source>
</evidence>
<comment type="caution">
    <text evidence="7">The sequence shown here is derived from an EMBL/GenBank/DDBJ whole genome shotgun (WGS) entry which is preliminary data.</text>
</comment>
<feature type="transmembrane region" description="Helical" evidence="5">
    <location>
        <begin position="392"/>
        <end position="409"/>
    </location>
</feature>
<accession>A0ABN2BJA0</accession>
<feature type="transmembrane region" description="Helical" evidence="5">
    <location>
        <begin position="255"/>
        <end position="277"/>
    </location>
</feature>
<keyword evidence="4 5" id="KW-0472">Membrane</keyword>
<feature type="transmembrane region" description="Helical" evidence="5">
    <location>
        <begin position="69"/>
        <end position="87"/>
    </location>
</feature>
<sequence length="492" mass="50259">MILAAVCFALTSIVLDNSILNLAVPSIEDALGAGPAQLQAIINGYVVVFAGLLVPSGLLADRYGRKRTVSIGLAVLAAASAAAAFAPSAGWLVVARCIMGIGAALVMPGTLAILIHTFAPEERVKAFAVWSAVGSAAMAAGPLLGGYLVERFGWPGIFIIGAVLSVVAVVLMLWIVPESRDPQQRSIDPIGSVAITLTMGACVSGIILVPDHGLASPITLACPFLAIVGGIGFWVRQRRSASPMVDMSLYRNREFAGASLAVAVLAIGTGSVLFILTQHLQHVVEYSPFEAGLAIIPLAVGVIAASYVGARLPGWIGYRWSMVLGFVVTASGFLVLATLTPASSYSVIAAGLLLAGTGSGLASPAVQTTVLGAVPPDRAGMGSALNDTHQQLGIALGVAIVGSIVTVGYRNFAPSALNTDAGSSLSRTLGQLSSGDEELIRAAQLAFTHAQSIGMATCAAFALFGAAVAWRVLAPNANDTINDEPTSPPKTV</sequence>
<evidence type="ECO:0000256" key="4">
    <source>
        <dbReference type="ARBA" id="ARBA00023136"/>
    </source>
</evidence>
<feature type="transmembrane region" description="Helical" evidence="5">
    <location>
        <begin position="127"/>
        <end position="148"/>
    </location>
</feature>
<keyword evidence="2 5" id="KW-0812">Transmembrane</keyword>
<feature type="transmembrane region" description="Helical" evidence="5">
    <location>
        <begin position="187"/>
        <end position="208"/>
    </location>
</feature>
<evidence type="ECO:0000259" key="6">
    <source>
        <dbReference type="PROSITE" id="PS50850"/>
    </source>
</evidence>